<dbReference type="EMBL" id="FP929056">
    <property type="protein sequence ID" value="CBL27963.1"/>
    <property type="molecule type" value="Genomic_DNA"/>
</dbReference>
<dbReference type="KEGG" id="sbr:SY1_05610"/>
<dbReference type="InterPro" id="IPR011852">
    <property type="entry name" value="TRAP_TAXI"/>
</dbReference>
<name>A0AB94IW41_9BACT</name>
<keyword evidence="3" id="KW-1185">Reference proteome</keyword>
<evidence type="ECO:0000256" key="1">
    <source>
        <dbReference type="SAM" id="SignalP"/>
    </source>
</evidence>
<dbReference type="Gene3D" id="3.40.190.10">
    <property type="entry name" value="Periplasmic binding protein-like II"/>
    <property type="match status" value="2"/>
</dbReference>
<dbReference type="RefSeq" id="WP_015556110.1">
    <property type="nucleotide sequence ID" value="NC_021038.1"/>
</dbReference>
<reference evidence="3" key="1">
    <citation type="submission" date="2010-03" db="EMBL/GenBank/DDBJ databases">
        <title>The genome sequence of Synergistetes sp. SGP1.</title>
        <authorList>
            <consortium name="metaHIT consortium -- http://www.metahit.eu/"/>
            <person name="Pajon A."/>
            <person name="Turner K."/>
            <person name="Parkhill J."/>
            <person name="Wade W."/>
            <person name="Vartoukian S."/>
        </authorList>
    </citation>
    <scope>NUCLEOTIDE SEQUENCE [LARGE SCALE GENOMIC DNA]</scope>
    <source>
        <strain evidence="3">SGP1</strain>
    </source>
</reference>
<evidence type="ECO:0000313" key="3">
    <source>
        <dbReference type="Proteomes" id="UP000008957"/>
    </source>
</evidence>
<accession>A0AB94IW41</accession>
<keyword evidence="2" id="KW-0675">Receptor</keyword>
<feature type="signal peptide" evidence="1">
    <location>
        <begin position="1"/>
        <end position="18"/>
    </location>
</feature>
<dbReference type="SUPFAM" id="SSF53850">
    <property type="entry name" value="Periplasmic binding protein-like II"/>
    <property type="match status" value="1"/>
</dbReference>
<feature type="chain" id="PRO_5044500855" evidence="1">
    <location>
        <begin position="19"/>
        <end position="337"/>
    </location>
</feature>
<reference evidence="2 3" key="2">
    <citation type="submission" date="2010-03" db="EMBL/GenBank/DDBJ databases">
        <authorList>
            <person name="Pajon A."/>
        </authorList>
    </citation>
    <scope>NUCLEOTIDE SEQUENCE [LARGE SCALE GENOMIC DNA]</scope>
    <source>
        <strain evidence="2 3">SGP1</strain>
    </source>
</reference>
<protein>
    <submittedName>
        <fullName evidence="2">TRAP transporter solute receptor, TAXI family</fullName>
    </submittedName>
</protein>
<dbReference type="PANTHER" id="PTHR42941">
    <property type="entry name" value="SLL1037 PROTEIN"/>
    <property type="match status" value="1"/>
</dbReference>
<dbReference type="Pfam" id="PF16868">
    <property type="entry name" value="NMT1_3"/>
    <property type="match status" value="1"/>
</dbReference>
<proteinExistence type="predicted"/>
<dbReference type="Proteomes" id="UP000008957">
    <property type="component" value="Chromosome"/>
</dbReference>
<organism evidence="2 3">
    <name type="scientific">Fretibacterium fastidiosum</name>
    <dbReference type="NCBI Taxonomy" id="651822"/>
    <lineage>
        <taxon>Bacteria</taxon>
        <taxon>Thermotogati</taxon>
        <taxon>Synergistota</taxon>
        <taxon>Synergistia</taxon>
        <taxon>Synergistales</taxon>
        <taxon>Aminobacteriaceae</taxon>
        <taxon>Fretibacterium</taxon>
    </lineage>
</organism>
<gene>
    <name evidence="2" type="ORF">SY1_05610</name>
</gene>
<keyword evidence="1" id="KW-0732">Signal</keyword>
<dbReference type="PANTHER" id="PTHR42941:SF1">
    <property type="entry name" value="SLL1037 PROTEIN"/>
    <property type="match status" value="1"/>
</dbReference>
<evidence type="ECO:0000313" key="2">
    <source>
        <dbReference type="EMBL" id="CBL27963.1"/>
    </source>
</evidence>
<sequence>MKRSFRFAFLILATLALAAGPAAGVDKAGWPDQLRFMAGPPGGNWFALGTALADMWTGAGLPQTTSSSGGGVANIVNANNAKGDLGFSVTSMVGAATQEGGVDFTKGQKMENAVIMANLYTQYTYFIMRRDFAEKNGVKSLGDVIDKKLKMRFATLKPGTSSEFVVKALFDKGYGFDYKKTFEEWGGTVEYASYEGGADLLADNHLDCFAFSVGKVASIVMNIESKLDVVLLPVGQEALDRLSAAYGTETFTIDPGIYKAVPEGAEPVKTVGDYTCIVIRRDLPESLVFELNRALWEHRDSLVAAVKDMEELDPAATVPARVPSHAGSEAFWKTVAK</sequence>
<dbReference type="NCBIfam" id="TIGR02122">
    <property type="entry name" value="TRAP_TAXI"/>
    <property type="match status" value="1"/>
</dbReference>
<dbReference type="AlphaFoldDB" id="A0AB94IW41"/>